<dbReference type="Proteomes" id="UP000224871">
    <property type="component" value="Unassembled WGS sequence"/>
</dbReference>
<dbReference type="EMBL" id="FTLG01000089">
    <property type="protein sequence ID" value="SIP73200.1"/>
    <property type="molecule type" value="Genomic_DNA"/>
</dbReference>
<dbReference type="RefSeq" id="WP_086956661.1">
    <property type="nucleotide sequence ID" value="NZ_CAWNQC010000101.1"/>
</dbReference>
<dbReference type="AlphaFoldDB" id="A0A1N6MWI9"/>
<keyword evidence="1" id="KW-1133">Transmembrane helix</keyword>
<proteinExistence type="predicted"/>
<accession>A0A1N6MWI9</accession>
<evidence type="ECO:0000256" key="1">
    <source>
        <dbReference type="SAM" id="Phobius"/>
    </source>
</evidence>
<reference evidence="3" key="1">
    <citation type="submission" date="2016-12" db="EMBL/GenBank/DDBJ databases">
        <authorList>
            <person name="Song W.-J."/>
            <person name="Kurnit D.M."/>
        </authorList>
    </citation>
    <scope>NUCLEOTIDE SEQUENCE [LARGE SCALE GENOMIC DNA]</scope>
    <source>
        <strain evidence="3">HGB1681</strain>
    </source>
</reference>
<evidence type="ECO:0000313" key="5">
    <source>
        <dbReference type="Proteomes" id="UP000224871"/>
    </source>
</evidence>
<reference evidence="4" key="2">
    <citation type="submission" date="2016-12" db="EMBL/GenBank/DDBJ databases">
        <authorList>
            <person name="Gaudriault S."/>
        </authorList>
    </citation>
    <scope>NUCLEOTIDE SEQUENCE [LARGE SCALE GENOMIC DNA]</scope>
    <source>
        <strain evidence="4">HGB1681 (deposited as PTA-6826 in the American Type Culture Collection)</strain>
    </source>
</reference>
<dbReference type="Proteomes" id="UP000196435">
    <property type="component" value="Unassembled WGS sequence"/>
</dbReference>
<keyword evidence="5" id="KW-1185">Reference proteome</keyword>
<sequence>MNDEFFELLGFLVMGLALLGWLTSIISDAYHKLIWWVIVDITTFPLGVLRGFGVWFGFI</sequence>
<gene>
    <name evidence="2" type="ORF">Xinn_01972</name>
    <name evidence="3" type="ORF">XIS1_1790006</name>
</gene>
<dbReference type="EMBL" id="NIBU01000019">
    <property type="protein sequence ID" value="PHM35902.1"/>
    <property type="molecule type" value="Genomic_DNA"/>
</dbReference>
<feature type="transmembrane region" description="Helical" evidence="1">
    <location>
        <begin position="6"/>
        <end position="26"/>
    </location>
</feature>
<reference evidence="2 5" key="3">
    <citation type="journal article" date="2017" name="Nat. Microbiol.">
        <title>Natural product diversity associated with the nematode symbionts Photorhabdus and Xenorhabdus.</title>
        <authorList>
            <person name="Tobias N.J."/>
            <person name="Wolff H."/>
            <person name="Djahanschiri B."/>
            <person name="Grundmann F."/>
            <person name="Kronenwerth M."/>
            <person name="Shi Y.M."/>
            <person name="Simonyi S."/>
            <person name="Grun P."/>
            <person name="Shapiro-Ilan D."/>
            <person name="Pidot S.J."/>
            <person name="Stinear T.P."/>
            <person name="Ebersberger I."/>
            <person name="Bode H.B."/>
        </authorList>
    </citation>
    <scope>NUCLEOTIDE SEQUENCE [LARGE SCALE GENOMIC DNA]</scope>
    <source>
        <strain evidence="2 5">DSM 16336</strain>
    </source>
</reference>
<evidence type="ECO:0000313" key="3">
    <source>
        <dbReference type="EMBL" id="SIP73200.1"/>
    </source>
</evidence>
<keyword evidence="1" id="KW-0472">Membrane</keyword>
<evidence type="ECO:0000313" key="4">
    <source>
        <dbReference type="Proteomes" id="UP000196435"/>
    </source>
</evidence>
<evidence type="ECO:0000313" key="2">
    <source>
        <dbReference type="EMBL" id="PHM35902.1"/>
    </source>
</evidence>
<name>A0A1N6MWI9_9GAMM</name>
<organism evidence="3 4">
    <name type="scientific">Xenorhabdus innexi</name>
    <dbReference type="NCBI Taxonomy" id="290109"/>
    <lineage>
        <taxon>Bacteria</taxon>
        <taxon>Pseudomonadati</taxon>
        <taxon>Pseudomonadota</taxon>
        <taxon>Gammaproteobacteria</taxon>
        <taxon>Enterobacterales</taxon>
        <taxon>Morganellaceae</taxon>
        <taxon>Xenorhabdus</taxon>
    </lineage>
</organism>
<keyword evidence="1" id="KW-0812">Transmembrane</keyword>
<feature type="transmembrane region" description="Helical" evidence="1">
    <location>
        <begin position="33"/>
        <end position="58"/>
    </location>
</feature>
<protein>
    <submittedName>
        <fullName evidence="3">Uncharacterized protein</fullName>
    </submittedName>
</protein>